<sequence>MAGKSPKTGAEAADARRFLNARQRRFYEAVWPALTLLERHAPHDNGVLFNQHPQWEPLMAHLEATGEFTPEELDVHRQRDAFGTQYIRDKMISLATPDDLTQALRELSFENFPPYPAQDYFHLASMFDTHLRFAGYSDRYYLTVAPMPDLWRATHDAPLLNPGQQANLDAGRAVLAFFQERGLWPHVKPLHDQPSSDPQQL</sequence>
<organism evidence="1 2">
    <name type="scientific">Deinococcus soli</name>
    <name type="common">ex Cha et al. 2016</name>
    <dbReference type="NCBI Taxonomy" id="1309411"/>
    <lineage>
        <taxon>Bacteria</taxon>
        <taxon>Thermotogati</taxon>
        <taxon>Deinococcota</taxon>
        <taxon>Deinococci</taxon>
        <taxon>Deinococcales</taxon>
        <taxon>Deinococcaceae</taxon>
        <taxon>Deinococcus</taxon>
    </lineage>
</organism>
<evidence type="ECO:0000313" key="1">
    <source>
        <dbReference type="EMBL" id="MDR6218154.1"/>
    </source>
</evidence>
<name>A0AAE3XCJ0_9DEIO</name>
<dbReference type="RefSeq" id="WP_309854251.1">
    <property type="nucleotide sequence ID" value="NZ_JAVDQJ010000004.1"/>
</dbReference>
<protein>
    <submittedName>
        <fullName evidence="1">Uncharacterized protein</fullName>
    </submittedName>
</protein>
<dbReference type="EMBL" id="JAVDQK010000004">
    <property type="protein sequence ID" value="MDR6218154.1"/>
    <property type="molecule type" value="Genomic_DNA"/>
</dbReference>
<dbReference type="AlphaFoldDB" id="A0AAE3XCJ0"/>
<reference evidence="1" key="1">
    <citation type="submission" date="2023-07" db="EMBL/GenBank/DDBJ databases">
        <title>Sorghum-associated microbial communities from plants grown in Nebraska, USA.</title>
        <authorList>
            <person name="Schachtman D."/>
        </authorList>
    </citation>
    <scope>NUCLEOTIDE SEQUENCE</scope>
    <source>
        <strain evidence="1">BE330</strain>
    </source>
</reference>
<proteinExistence type="predicted"/>
<evidence type="ECO:0000313" key="2">
    <source>
        <dbReference type="Proteomes" id="UP001185331"/>
    </source>
</evidence>
<comment type="caution">
    <text evidence="1">The sequence shown here is derived from an EMBL/GenBank/DDBJ whole genome shotgun (WGS) entry which is preliminary data.</text>
</comment>
<gene>
    <name evidence="1" type="ORF">J2Y00_001717</name>
</gene>
<dbReference type="Proteomes" id="UP001185331">
    <property type="component" value="Unassembled WGS sequence"/>
</dbReference>
<accession>A0AAE3XCJ0</accession>